<sequence>MVSLTQAAFAVAAAAAYATTTRRVAVALPDALPLWLAATVAAGIAAHLWVRPAVRTASTPSAYSLFNRGATPLLGAATAADVAAVAGVAGPVYEALVVNPAGGALLHATTYTLAPDGEAVERTSRTGGVAIHLSHTYTFSGSDADGGGGDDGTAPPITETHETVFESRTFHVFADGAFTTETPMLVAPALLGTETPFPSAVEHVLPLSASERVRGIAAYDAEGRCRRVALLEEVADGADWEARPPLALSSLVGVWSGAAVTKRFRGAGGGVVGAGVGLGAVPGKATWEETIAATVVGAEFPTITRSTFGWDGGDRRLTLLPAGAYLTAPLVRVRGVASFSEFCVFVTADHRRRTVRLYGAGGGALSHTNGTEARL</sequence>
<evidence type="ECO:0000313" key="2">
    <source>
        <dbReference type="Proteomes" id="UP000798662"/>
    </source>
</evidence>
<protein>
    <submittedName>
        <fullName evidence="1">Uncharacterized protein</fullName>
    </submittedName>
</protein>
<comment type="caution">
    <text evidence="1">The sequence shown here is derived from an EMBL/GenBank/DDBJ whole genome shotgun (WGS) entry which is preliminary data.</text>
</comment>
<dbReference type="Proteomes" id="UP000798662">
    <property type="component" value="Chromosome 1"/>
</dbReference>
<accession>A0ACC3BL01</accession>
<gene>
    <name evidence="1" type="ORF">I4F81_001006</name>
</gene>
<evidence type="ECO:0000313" key="1">
    <source>
        <dbReference type="EMBL" id="KAK1858401.1"/>
    </source>
</evidence>
<name>A0ACC3BL01_PYRYE</name>
<proteinExistence type="predicted"/>
<dbReference type="EMBL" id="CM020618">
    <property type="protein sequence ID" value="KAK1858401.1"/>
    <property type="molecule type" value="Genomic_DNA"/>
</dbReference>
<organism evidence="1 2">
    <name type="scientific">Pyropia yezoensis</name>
    <name type="common">Susabi-nori</name>
    <name type="synonym">Porphyra yezoensis</name>
    <dbReference type="NCBI Taxonomy" id="2788"/>
    <lineage>
        <taxon>Eukaryota</taxon>
        <taxon>Rhodophyta</taxon>
        <taxon>Bangiophyceae</taxon>
        <taxon>Bangiales</taxon>
        <taxon>Bangiaceae</taxon>
        <taxon>Pyropia</taxon>
    </lineage>
</organism>
<reference evidence="1" key="1">
    <citation type="submission" date="2019-11" db="EMBL/GenBank/DDBJ databases">
        <title>Nori genome reveals adaptations in red seaweeds to the harsh intertidal environment.</title>
        <authorList>
            <person name="Wang D."/>
            <person name="Mao Y."/>
        </authorList>
    </citation>
    <scope>NUCLEOTIDE SEQUENCE</scope>
    <source>
        <tissue evidence="1">Gametophyte</tissue>
    </source>
</reference>
<keyword evidence="2" id="KW-1185">Reference proteome</keyword>